<dbReference type="PROSITE" id="PS51257">
    <property type="entry name" value="PROKAR_LIPOPROTEIN"/>
    <property type="match status" value="1"/>
</dbReference>
<protein>
    <submittedName>
        <fullName evidence="2 4">Uncharacterized protein</fullName>
    </submittedName>
</protein>
<organism evidence="2">
    <name type="scientific">Mytilinidion resinicola</name>
    <dbReference type="NCBI Taxonomy" id="574789"/>
    <lineage>
        <taxon>Eukaryota</taxon>
        <taxon>Fungi</taxon>
        <taxon>Dikarya</taxon>
        <taxon>Ascomycota</taxon>
        <taxon>Pezizomycotina</taxon>
        <taxon>Dothideomycetes</taxon>
        <taxon>Pleosporomycetidae</taxon>
        <taxon>Mytilinidiales</taxon>
        <taxon>Mytilinidiaceae</taxon>
        <taxon>Mytilinidion</taxon>
    </lineage>
</organism>
<dbReference type="EMBL" id="MU003692">
    <property type="protein sequence ID" value="KAF2816767.1"/>
    <property type="molecule type" value="Genomic_DNA"/>
</dbReference>
<reference evidence="4" key="2">
    <citation type="submission" date="2020-04" db="EMBL/GenBank/DDBJ databases">
        <authorList>
            <consortium name="NCBI Genome Project"/>
        </authorList>
    </citation>
    <scope>NUCLEOTIDE SEQUENCE</scope>
    <source>
        <strain evidence="4">CBS 304.34</strain>
    </source>
</reference>
<accession>A0A6A6Z980</accession>
<evidence type="ECO:0000313" key="2">
    <source>
        <dbReference type="EMBL" id="KAF2816767.1"/>
    </source>
</evidence>
<name>A0A6A6Z980_9PEZI</name>
<feature type="chain" id="PRO_5044629687" evidence="1">
    <location>
        <begin position="23"/>
        <end position="58"/>
    </location>
</feature>
<gene>
    <name evidence="2 4" type="ORF">BDZ99DRAFT_456585</name>
</gene>
<reference evidence="4" key="3">
    <citation type="submission" date="2025-04" db="UniProtKB">
        <authorList>
            <consortium name="RefSeq"/>
        </authorList>
    </citation>
    <scope>IDENTIFICATION</scope>
    <source>
        <strain evidence="4">CBS 304.34</strain>
    </source>
</reference>
<dbReference type="AlphaFoldDB" id="A0A6A6Z980"/>
<evidence type="ECO:0000313" key="3">
    <source>
        <dbReference type="Proteomes" id="UP000504636"/>
    </source>
</evidence>
<sequence>MKSVPTVLVLPVVFGCIPDSSAVRSTVYYGIDQEAVKGCELVELLHLLSVLLSWRRRF</sequence>
<dbReference type="GeneID" id="54459384"/>
<proteinExistence type="predicted"/>
<keyword evidence="1" id="KW-0732">Signal</keyword>
<reference evidence="2 4" key="1">
    <citation type="journal article" date="2020" name="Stud. Mycol.">
        <title>101 Dothideomycetes genomes: a test case for predicting lifestyles and emergence of pathogens.</title>
        <authorList>
            <person name="Haridas S."/>
            <person name="Albert R."/>
            <person name="Binder M."/>
            <person name="Bloem J."/>
            <person name="Labutti K."/>
            <person name="Salamov A."/>
            <person name="Andreopoulos B."/>
            <person name="Baker S."/>
            <person name="Barry K."/>
            <person name="Bills G."/>
            <person name="Bluhm B."/>
            <person name="Cannon C."/>
            <person name="Castanera R."/>
            <person name="Culley D."/>
            <person name="Daum C."/>
            <person name="Ezra D."/>
            <person name="Gonzalez J."/>
            <person name="Henrissat B."/>
            <person name="Kuo A."/>
            <person name="Liang C."/>
            <person name="Lipzen A."/>
            <person name="Lutzoni F."/>
            <person name="Magnuson J."/>
            <person name="Mondo S."/>
            <person name="Nolan M."/>
            <person name="Ohm R."/>
            <person name="Pangilinan J."/>
            <person name="Park H.-J."/>
            <person name="Ramirez L."/>
            <person name="Alfaro M."/>
            <person name="Sun H."/>
            <person name="Tritt A."/>
            <person name="Yoshinaga Y."/>
            <person name="Zwiers L.-H."/>
            <person name="Turgeon B."/>
            <person name="Goodwin S."/>
            <person name="Spatafora J."/>
            <person name="Crous P."/>
            <person name="Grigoriev I."/>
        </authorList>
    </citation>
    <scope>NUCLEOTIDE SEQUENCE</scope>
    <source>
        <strain evidence="2 4">CBS 304.34</strain>
    </source>
</reference>
<keyword evidence="3" id="KW-1185">Reference proteome</keyword>
<dbReference type="RefSeq" id="XP_033583731.1">
    <property type="nucleotide sequence ID" value="XM_033718491.1"/>
</dbReference>
<evidence type="ECO:0000313" key="4">
    <source>
        <dbReference type="RefSeq" id="XP_033583731.1"/>
    </source>
</evidence>
<feature type="non-terminal residue" evidence="2">
    <location>
        <position position="1"/>
    </location>
</feature>
<dbReference type="Proteomes" id="UP000504636">
    <property type="component" value="Unplaced"/>
</dbReference>
<evidence type="ECO:0000256" key="1">
    <source>
        <dbReference type="SAM" id="SignalP"/>
    </source>
</evidence>
<feature type="signal peptide" evidence="1">
    <location>
        <begin position="1"/>
        <end position="22"/>
    </location>
</feature>